<dbReference type="Proteomes" id="UP000001511">
    <property type="component" value="Chromosome"/>
</dbReference>
<name>D7E3D3_NOSA0</name>
<reference evidence="2 3" key="1">
    <citation type="journal article" date="2010" name="PLoS ONE">
        <title>Genome erosion in a nitrogen-fixing vertically transmitted endosymbiotic multicellular cyanobacterium.</title>
        <authorList>
            <person name="Ran L."/>
            <person name="Larsson J."/>
            <person name="Vigil-Stenman T."/>
            <person name="Nylander J.A."/>
            <person name="Ininbergs K."/>
            <person name="Zheng W.W."/>
            <person name="Lapidus A."/>
            <person name="Lowry S."/>
            <person name="Haselkorn R."/>
            <person name="Bergman B."/>
        </authorList>
    </citation>
    <scope>NUCLEOTIDE SEQUENCE [LARGE SCALE GENOMIC DNA]</scope>
    <source>
        <strain evidence="2 3">0708</strain>
    </source>
</reference>
<dbReference type="eggNOG" id="COG2940">
    <property type="taxonomic scope" value="Bacteria"/>
</dbReference>
<dbReference type="InterPro" id="IPR053201">
    <property type="entry name" value="Flavunoidine_N-MTase"/>
</dbReference>
<dbReference type="RefSeq" id="WP_013190574.1">
    <property type="nucleotide sequence ID" value="NC_014248.1"/>
</dbReference>
<organism evidence="2 3">
    <name type="scientific">Nostoc azollae (strain 0708)</name>
    <name type="common">Anabaena azollae (strain 0708)</name>
    <dbReference type="NCBI Taxonomy" id="551115"/>
    <lineage>
        <taxon>Bacteria</taxon>
        <taxon>Bacillati</taxon>
        <taxon>Cyanobacteriota</taxon>
        <taxon>Cyanophyceae</taxon>
        <taxon>Nostocales</taxon>
        <taxon>Nostocaceae</taxon>
        <taxon>Trichormus</taxon>
    </lineage>
</organism>
<feature type="domain" description="SET" evidence="1">
    <location>
        <begin position="17"/>
        <end position="109"/>
    </location>
</feature>
<gene>
    <name evidence="2" type="ordered locus">Aazo_1261</name>
</gene>
<dbReference type="InterPro" id="IPR046341">
    <property type="entry name" value="SET_dom_sf"/>
</dbReference>
<dbReference type="STRING" id="551115.Aazo_1261"/>
<evidence type="ECO:0000313" key="3">
    <source>
        <dbReference type="Proteomes" id="UP000001511"/>
    </source>
</evidence>
<dbReference type="KEGG" id="naz:Aazo_1261"/>
<dbReference type="PANTHER" id="PTHR12350">
    <property type="entry name" value="HISTONE-LYSINE N-METHYLTRANSFERASE-RELATED"/>
    <property type="match status" value="1"/>
</dbReference>
<dbReference type="OrthoDB" id="9790349at2"/>
<proteinExistence type="predicted"/>
<dbReference type="HOGENOM" id="CLU_073382_2_0_3"/>
<accession>D7E3D3</accession>
<dbReference type="InterPro" id="IPR001214">
    <property type="entry name" value="SET_dom"/>
</dbReference>
<dbReference type="EMBL" id="CP002059">
    <property type="protein sequence ID" value="ADI63556.1"/>
    <property type="molecule type" value="Genomic_DNA"/>
</dbReference>
<dbReference type="PROSITE" id="PS50280">
    <property type="entry name" value="SET"/>
    <property type="match status" value="1"/>
</dbReference>
<keyword evidence="3" id="KW-1185">Reference proteome</keyword>
<dbReference type="SUPFAM" id="SSF82199">
    <property type="entry name" value="SET domain"/>
    <property type="match status" value="1"/>
</dbReference>
<dbReference type="PANTHER" id="PTHR12350:SF19">
    <property type="entry name" value="SET DOMAIN-CONTAINING PROTEIN"/>
    <property type="match status" value="1"/>
</dbReference>
<dbReference type="Gene3D" id="2.170.270.10">
    <property type="entry name" value="SET domain"/>
    <property type="match status" value="1"/>
</dbReference>
<evidence type="ECO:0000259" key="1">
    <source>
        <dbReference type="PROSITE" id="PS50280"/>
    </source>
</evidence>
<protein>
    <submittedName>
        <fullName evidence="2">Nuclear protein SET</fullName>
    </submittedName>
</protein>
<dbReference type="Pfam" id="PF00856">
    <property type="entry name" value="SET"/>
    <property type="match status" value="1"/>
</dbReference>
<dbReference type="AlphaFoldDB" id="D7E3D3"/>
<evidence type="ECO:0000313" key="2">
    <source>
        <dbReference type="EMBL" id="ADI63556.1"/>
    </source>
</evidence>
<sequence>MFYPINTLNKLKSIGSLKIEFRELTNGFCVFTTLRIPAHYPIYQAKDTLIFQNQTYQTVQVDEQTHLLDFVFANMNHSCNPSTFIDCGSLTIFAERDLEPGDELTFFYPSTEWRMERPFKCRCGASGCIGNVKGAAKVLSSSLNRYRLNRHIERLRNTILTREKTASCAKILNS</sequence>